<dbReference type="EMBL" id="RXII01000074">
    <property type="protein sequence ID" value="RZN61444.1"/>
    <property type="molecule type" value="Genomic_DNA"/>
</dbReference>
<dbReference type="GO" id="GO:0015935">
    <property type="term" value="C:small ribosomal subunit"/>
    <property type="evidence" value="ECO:0007669"/>
    <property type="project" value="UniProtKB-UniRule"/>
</dbReference>
<dbReference type="AlphaFoldDB" id="A0A429GLG7"/>
<comment type="similarity">
    <text evidence="1 7">Belongs to the universal ribosomal protein uS7 family.</text>
</comment>
<evidence type="ECO:0000313" key="12">
    <source>
        <dbReference type="Proteomes" id="UP000316217"/>
    </source>
</evidence>
<dbReference type="InterPro" id="IPR000235">
    <property type="entry name" value="Ribosomal_uS7"/>
</dbReference>
<organism evidence="9 11">
    <name type="scientific">Candidatus Methanodesulfokora washburnensis</name>
    <dbReference type="NCBI Taxonomy" id="2478471"/>
    <lineage>
        <taxon>Archaea</taxon>
        <taxon>Thermoproteota</taxon>
        <taxon>Candidatus Korarchaeia</taxon>
        <taxon>Candidatus Korarchaeia incertae sedis</taxon>
        <taxon>Candidatus Methanodesulfokora</taxon>
    </lineage>
</organism>
<comment type="function">
    <text evidence="7">One of the primary rRNA binding proteins, it binds directly to 16S rRNA where it nucleates assembly of the head domain of the 30S subunit. Is located at the subunit interface close to the decoding center.</text>
</comment>
<dbReference type="NCBIfam" id="NF003106">
    <property type="entry name" value="PRK04027.1"/>
    <property type="match status" value="1"/>
</dbReference>
<keyword evidence="3 7" id="KW-0699">rRNA-binding</keyword>
<dbReference type="OrthoDB" id="45346at2157"/>
<reference evidence="10 12" key="2">
    <citation type="journal article" date="2019" name="Nat. Microbiol.">
        <title>Wide diversity of methane and short-chain alkane metabolisms in uncultured archaea.</title>
        <authorList>
            <person name="Borrel G."/>
            <person name="Adam P.S."/>
            <person name="McKay L.J."/>
            <person name="Chen L.X."/>
            <person name="Sierra-Garcia I.N."/>
            <person name="Sieber C.M."/>
            <person name="Letourneur Q."/>
            <person name="Ghozlane A."/>
            <person name="Andersen G.L."/>
            <person name="Li W.J."/>
            <person name="Hallam S.J."/>
            <person name="Muyzer G."/>
            <person name="de Oliveira V.M."/>
            <person name="Inskeep W.P."/>
            <person name="Banfield J.F."/>
            <person name="Gribaldo S."/>
        </authorList>
    </citation>
    <scope>NUCLEOTIDE SEQUENCE [LARGE SCALE GENOMIC DNA]</scope>
    <source>
        <strain evidence="10">NM4</strain>
    </source>
</reference>
<evidence type="ECO:0000313" key="9">
    <source>
        <dbReference type="EMBL" id="RSN74716.1"/>
    </source>
</evidence>
<evidence type="ECO:0000256" key="6">
    <source>
        <dbReference type="ARBA" id="ARBA00023274"/>
    </source>
</evidence>
<dbReference type="GO" id="GO:0003735">
    <property type="term" value="F:structural constituent of ribosome"/>
    <property type="evidence" value="ECO:0007669"/>
    <property type="project" value="UniProtKB-UniRule"/>
</dbReference>
<dbReference type="SUPFAM" id="SSF47973">
    <property type="entry name" value="Ribosomal protein S7"/>
    <property type="match status" value="1"/>
</dbReference>
<evidence type="ECO:0000313" key="10">
    <source>
        <dbReference type="EMBL" id="RZN61444.1"/>
    </source>
</evidence>
<dbReference type="Pfam" id="PF00177">
    <property type="entry name" value="Ribosomal_S7"/>
    <property type="match status" value="1"/>
</dbReference>
<dbReference type="InterPro" id="IPR026018">
    <property type="entry name" value="Ribosomal_uS7_arc"/>
</dbReference>
<evidence type="ECO:0000313" key="11">
    <source>
        <dbReference type="Proteomes" id="UP000277582"/>
    </source>
</evidence>
<dbReference type="GO" id="GO:0006412">
    <property type="term" value="P:translation"/>
    <property type="evidence" value="ECO:0007669"/>
    <property type="project" value="UniProtKB-UniRule"/>
</dbReference>
<sequence length="200" mass="22748">MDIKLFGKWSFEGVEVKNQALKSVISLRPVYLPHTGGRHEHRRFWKLDIPIVERLANRLMGQAMNYVREKDRTNSKNGGKKLRAMKTVKLAFEIIELRTGRNPIQVFIDAIENSIVREEVTAIVYGGIRYFHAVDTSPARMVDLAIRFIASGAAMKAFGTTKSLAEALADEIIAAAEEDRNRSYAIRRKEEIERIAMSSR</sequence>
<evidence type="ECO:0000256" key="2">
    <source>
        <dbReference type="ARBA" id="ARBA00011458"/>
    </source>
</evidence>
<evidence type="ECO:0000256" key="1">
    <source>
        <dbReference type="ARBA" id="ARBA00007151"/>
    </source>
</evidence>
<gene>
    <name evidence="7" type="primary">rps7</name>
    <name evidence="9" type="ORF">D6D85_07645</name>
    <name evidence="10" type="ORF">EF810_04890</name>
</gene>
<keyword evidence="5 7" id="KW-0689">Ribosomal protein</keyword>
<dbReference type="Proteomes" id="UP000316217">
    <property type="component" value="Unassembled WGS sequence"/>
</dbReference>
<dbReference type="EMBL" id="RCOS01000087">
    <property type="protein sequence ID" value="RSN74716.1"/>
    <property type="molecule type" value="Genomic_DNA"/>
</dbReference>
<evidence type="ECO:0000256" key="5">
    <source>
        <dbReference type="ARBA" id="ARBA00022980"/>
    </source>
</evidence>
<comment type="caution">
    <text evidence="9">The sequence shown here is derived from an EMBL/GenBank/DDBJ whole genome shotgun (WGS) entry which is preliminary data.</text>
</comment>
<dbReference type="PIRSF" id="PIRSF002122">
    <property type="entry name" value="RPS7p_RPS7a_RPS5e_RPS7o"/>
    <property type="match status" value="1"/>
</dbReference>
<evidence type="ECO:0000256" key="3">
    <source>
        <dbReference type="ARBA" id="ARBA00022730"/>
    </source>
</evidence>
<feature type="domain" description="Small ribosomal subunit protein uS7" evidence="8">
    <location>
        <begin position="26"/>
        <end position="200"/>
    </location>
</feature>
<evidence type="ECO:0000259" key="8">
    <source>
        <dbReference type="Pfam" id="PF00177"/>
    </source>
</evidence>
<dbReference type="NCBIfam" id="TIGR01028">
    <property type="entry name" value="uS7_euk_arch"/>
    <property type="match status" value="1"/>
</dbReference>
<dbReference type="CDD" id="cd14867">
    <property type="entry name" value="uS7_Eukaryote"/>
    <property type="match status" value="1"/>
</dbReference>
<name>A0A429GLG7_9CREN</name>
<proteinExistence type="inferred from homology"/>
<protein>
    <recommendedName>
        <fullName evidence="7">Small ribosomal subunit protein uS7</fullName>
    </recommendedName>
</protein>
<dbReference type="HAMAP" id="MF_00480_A">
    <property type="entry name" value="Ribosomal_uS7_A"/>
    <property type="match status" value="1"/>
</dbReference>
<dbReference type="InterPro" id="IPR036823">
    <property type="entry name" value="Ribosomal_uS7_dom_sf"/>
</dbReference>
<keyword evidence="4 7" id="KW-0694">RNA-binding</keyword>
<reference evidence="9 11" key="1">
    <citation type="submission" date="2018-10" db="EMBL/GenBank/DDBJ databases">
        <title>Co-occurring genomic capacity for anaerobic methane metabolism and dissimilatory sulfite reduction discovered in the Korarchaeota.</title>
        <authorList>
            <person name="Mckay L.J."/>
            <person name="Dlakic M."/>
            <person name="Fields M.W."/>
            <person name="Delmont T.O."/>
            <person name="Eren A.M."/>
            <person name="Jay Z.J."/>
            <person name="Klingelsmith K.B."/>
            <person name="Rusch D.B."/>
            <person name="Inskeep W.P."/>
        </authorList>
    </citation>
    <scope>NUCLEOTIDE SEQUENCE [LARGE SCALE GENOMIC DNA]</scope>
    <source>
        <strain evidence="9 11">MDKW</strain>
    </source>
</reference>
<dbReference type="InterPro" id="IPR023798">
    <property type="entry name" value="Ribosomal_uS7_dom"/>
</dbReference>
<dbReference type="Gene3D" id="1.10.455.10">
    <property type="entry name" value="Ribosomal protein S7 domain"/>
    <property type="match status" value="1"/>
</dbReference>
<comment type="subunit">
    <text evidence="2 7">Part of the 30S ribosomal subunit.</text>
</comment>
<keyword evidence="6 7" id="KW-0687">Ribonucleoprotein</keyword>
<keyword evidence="11" id="KW-1185">Reference proteome</keyword>
<dbReference type="PANTHER" id="PTHR11205">
    <property type="entry name" value="RIBOSOMAL PROTEIN S7"/>
    <property type="match status" value="1"/>
</dbReference>
<evidence type="ECO:0000256" key="4">
    <source>
        <dbReference type="ARBA" id="ARBA00022884"/>
    </source>
</evidence>
<accession>A0A429GLG7</accession>
<dbReference type="GO" id="GO:0019843">
    <property type="term" value="F:rRNA binding"/>
    <property type="evidence" value="ECO:0007669"/>
    <property type="project" value="UniProtKB-UniRule"/>
</dbReference>
<dbReference type="InterPro" id="IPR005716">
    <property type="entry name" value="Ribosomal_uS7_euk/arc"/>
</dbReference>
<dbReference type="Proteomes" id="UP000277582">
    <property type="component" value="Unassembled WGS sequence"/>
</dbReference>
<dbReference type="RefSeq" id="WP_125671421.1">
    <property type="nucleotide sequence ID" value="NZ_RCOS01000087.1"/>
</dbReference>
<evidence type="ECO:0000256" key="7">
    <source>
        <dbReference type="HAMAP-Rule" id="MF_00480"/>
    </source>
</evidence>